<dbReference type="AlphaFoldDB" id="A0A3P6NXC6"/>
<evidence type="ECO:0000313" key="1">
    <source>
        <dbReference type="EMBL" id="VDK25927.1"/>
    </source>
</evidence>
<accession>A0A3P6NXC6</accession>
<proteinExistence type="predicted"/>
<organism evidence="1 2">
    <name type="scientific">Anisakis simplex</name>
    <name type="common">Herring worm</name>
    <dbReference type="NCBI Taxonomy" id="6269"/>
    <lineage>
        <taxon>Eukaryota</taxon>
        <taxon>Metazoa</taxon>
        <taxon>Ecdysozoa</taxon>
        <taxon>Nematoda</taxon>
        <taxon>Chromadorea</taxon>
        <taxon>Rhabditida</taxon>
        <taxon>Spirurina</taxon>
        <taxon>Ascaridomorpha</taxon>
        <taxon>Ascaridoidea</taxon>
        <taxon>Anisakidae</taxon>
        <taxon>Anisakis</taxon>
        <taxon>Anisakis simplex complex</taxon>
    </lineage>
</organism>
<reference evidence="1 2" key="1">
    <citation type="submission" date="2018-11" db="EMBL/GenBank/DDBJ databases">
        <authorList>
            <consortium name="Pathogen Informatics"/>
        </authorList>
    </citation>
    <scope>NUCLEOTIDE SEQUENCE [LARGE SCALE GENOMIC DNA]</scope>
</reference>
<keyword evidence="2" id="KW-1185">Reference proteome</keyword>
<gene>
    <name evidence="1" type="ORF">ASIM_LOCUS5694</name>
</gene>
<evidence type="ECO:0000313" key="2">
    <source>
        <dbReference type="Proteomes" id="UP000267096"/>
    </source>
</evidence>
<sequence>MTTTSQNLLYADRLTKIDDLLSNLTHRPDCIDRMRCESQDELYQGTDAKGAKLIQYVLEASFLVAALRFDLGDDLNC</sequence>
<dbReference type="Proteomes" id="UP000267096">
    <property type="component" value="Unassembled WGS sequence"/>
</dbReference>
<name>A0A3P6NXC6_ANISI</name>
<protein>
    <submittedName>
        <fullName evidence="1">Uncharacterized protein</fullName>
    </submittedName>
</protein>
<dbReference type="EMBL" id="UYRR01011432">
    <property type="protein sequence ID" value="VDK25927.1"/>
    <property type="molecule type" value="Genomic_DNA"/>
</dbReference>